<dbReference type="FunFam" id="3.40.50.460:FF:000002">
    <property type="entry name" value="ATP-dependent 6-phosphofructokinase"/>
    <property type="match status" value="1"/>
</dbReference>
<evidence type="ECO:0000256" key="11">
    <source>
        <dbReference type="ARBA" id="ARBA00022840"/>
    </source>
</evidence>
<dbReference type="AlphaFoldDB" id="A0A4U7JBT9"/>
<dbReference type="GO" id="GO:0005524">
    <property type="term" value="F:ATP binding"/>
    <property type="evidence" value="ECO:0007669"/>
    <property type="project" value="UniProtKB-UniRule"/>
</dbReference>
<evidence type="ECO:0000259" key="16">
    <source>
        <dbReference type="Pfam" id="PF00365"/>
    </source>
</evidence>
<dbReference type="UniPathway" id="UPA00109">
    <property type="reaction ID" value="UER00182"/>
</dbReference>
<dbReference type="GO" id="GO:0046872">
    <property type="term" value="F:metal ion binding"/>
    <property type="evidence" value="ECO:0007669"/>
    <property type="project" value="UniProtKB-KW"/>
</dbReference>
<dbReference type="HAMAP" id="MF_00339">
    <property type="entry name" value="Phosphofructokinase_I_B1"/>
    <property type="match status" value="1"/>
</dbReference>
<evidence type="ECO:0000313" key="17">
    <source>
        <dbReference type="EMBL" id="QNU67977.1"/>
    </source>
</evidence>
<comment type="cofactor">
    <cofactor evidence="1 15">
        <name>Mg(2+)</name>
        <dbReference type="ChEBI" id="CHEBI:18420"/>
    </cofactor>
</comment>
<dbReference type="Gene3D" id="3.40.50.450">
    <property type="match status" value="1"/>
</dbReference>
<dbReference type="SUPFAM" id="SSF53784">
    <property type="entry name" value="Phosphofructokinase"/>
    <property type="match status" value="1"/>
</dbReference>
<evidence type="ECO:0000256" key="8">
    <source>
        <dbReference type="ARBA" id="ARBA00022723"/>
    </source>
</evidence>
<keyword evidence="18" id="KW-1185">Reference proteome</keyword>
<evidence type="ECO:0000256" key="6">
    <source>
        <dbReference type="ARBA" id="ARBA00022533"/>
    </source>
</evidence>
<organism evidence="17 18">
    <name type="scientific">Ruminiclostridium herbifermentans</name>
    <dbReference type="NCBI Taxonomy" id="2488810"/>
    <lineage>
        <taxon>Bacteria</taxon>
        <taxon>Bacillati</taxon>
        <taxon>Bacillota</taxon>
        <taxon>Clostridia</taxon>
        <taxon>Eubacteriales</taxon>
        <taxon>Oscillospiraceae</taxon>
        <taxon>Ruminiclostridium</taxon>
    </lineage>
</organism>
<dbReference type="GO" id="GO:0042802">
    <property type="term" value="F:identical protein binding"/>
    <property type="evidence" value="ECO:0007669"/>
    <property type="project" value="TreeGrafter"/>
</dbReference>
<dbReference type="GO" id="GO:0005945">
    <property type="term" value="C:6-phosphofructokinase complex"/>
    <property type="evidence" value="ECO:0007669"/>
    <property type="project" value="TreeGrafter"/>
</dbReference>
<evidence type="ECO:0000256" key="4">
    <source>
        <dbReference type="ARBA" id="ARBA00004679"/>
    </source>
</evidence>
<feature type="binding site" evidence="15">
    <location>
        <position position="106"/>
    </location>
    <ligand>
        <name>Mg(2+)</name>
        <dbReference type="ChEBI" id="CHEBI:18420"/>
        <note>catalytic</note>
    </ligand>
</feature>
<dbReference type="KEGG" id="rher:EHE19_005915"/>
<comment type="catalytic activity">
    <reaction evidence="14 15">
        <text>beta-D-fructose 6-phosphate + ATP = beta-D-fructose 1,6-bisphosphate + ADP + H(+)</text>
        <dbReference type="Rhea" id="RHEA:16109"/>
        <dbReference type="ChEBI" id="CHEBI:15378"/>
        <dbReference type="ChEBI" id="CHEBI:30616"/>
        <dbReference type="ChEBI" id="CHEBI:32966"/>
        <dbReference type="ChEBI" id="CHEBI:57634"/>
        <dbReference type="ChEBI" id="CHEBI:456216"/>
        <dbReference type="EC" id="2.7.1.11"/>
    </reaction>
</comment>
<keyword evidence="13 15" id="KW-0324">Glycolysis</keyword>
<dbReference type="GO" id="GO:0003872">
    <property type="term" value="F:6-phosphofructokinase activity"/>
    <property type="evidence" value="ECO:0007669"/>
    <property type="project" value="UniProtKB-UniRule"/>
</dbReference>
<evidence type="ECO:0000256" key="12">
    <source>
        <dbReference type="ARBA" id="ARBA00022842"/>
    </source>
</evidence>
<feature type="binding site" description="in other chain" evidence="15">
    <location>
        <begin position="128"/>
        <end position="130"/>
    </location>
    <ligand>
        <name>substrate</name>
        <note>ligand shared between dimeric partners</note>
    </ligand>
</feature>
<feature type="binding site" description="in other chain" evidence="15">
    <location>
        <begin position="188"/>
        <end position="190"/>
    </location>
    <ligand>
        <name>ADP</name>
        <dbReference type="ChEBI" id="CHEBI:456216"/>
        <note>allosteric activator; ligand shared between dimeric partners</note>
    </ligand>
</feature>
<keyword evidence="7 15" id="KW-0808">Transferase</keyword>
<dbReference type="Gene3D" id="3.40.50.460">
    <property type="entry name" value="Phosphofructokinase domain"/>
    <property type="match status" value="1"/>
</dbReference>
<keyword evidence="8 15" id="KW-0479">Metal-binding</keyword>
<dbReference type="GO" id="GO:0061621">
    <property type="term" value="P:canonical glycolysis"/>
    <property type="evidence" value="ECO:0007669"/>
    <property type="project" value="TreeGrafter"/>
</dbReference>
<dbReference type="EMBL" id="CP061336">
    <property type="protein sequence ID" value="QNU67977.1"/>
    <property type="molecule type" value="Genomic_DNA"/>
</dbReference>
<comment type="caution">
    <text evidence="15">Lacks conserved residue(s) required for the propagation of feature annotation.</text>
</comment>
<dbReference type="Proteomes" id="UP000306409">
    <property type="component" value="Chromosome"/>
</dbReference>
<dbReference type="InterPro" id="IPR012828">
    <property type="entry name" value="PFKA_ATP_prok"/>
</dbReference>
<comment type="subcellular location">
    <subcellularLocation>
        <location evidence="3 15">Cytoplasm</location>
    </subcellularLocation>
</comment>
<feature type="binding site" evidence="15">
    <location>
        <position position="165"/>
    </location>
    <ligand>
        <name>substrate</name>
        <note>ligand shared between dimeric partners</note>
    </ligand>
</feature>
<feature type="binding site" evidence="15">
    <location>
        <position position="251"/>
    </location>
    <ligand>
        <name>substrate</name>
        <note>ligand shared between dimeric partners</note>
    </ligand>
</feature>
<dbReference type="NCBIfam" id="TIGR02482">
    <property type="entry name" value="PFKA_ATP"/>
    <property type="match status" value="1"/>
</dbReference>
<gene>
    <name evidence="15 17" type="primary">pfkA</name>
    <name evidence="17" type="ORF">EHE19_005915</name>
</gene>
<comment type="pathway">
    <text evidence="4 15">Carbohydrate degradation; glycolysis; D-glyceraldehyde 3-phosphate and glycerone phosphate from D-glucose: step 3/4.</text>
</comment>
<evidence type="ECO:0000256" key="9">
    <source>
        <dbReference type="ARBA" id="ARBA00022741"/>
    </source>
</evidence>
<comment type="function">
    <text evidence="2 15">Catalyzes the phosphorylation of D-fructose 6-phosphate to fructose 1,6-bisphosphate by ATP, the first committing step of glycolysis.</text>
</comment>
<feature type="binding site" description="in other chain" evidence="15">
    <location>
        <position position="157"/>
    </location>
    <ligand>
        <name>ADP</name>
        <dbReference type="ChEBI" id="CHEBI:456216"/>
        <note>allosteric activator; ligand shared between dimeric partners</note>
    </ligand>
</feature>
<dbReference type="GO" id="GO:0030388">
    <property type="term" value="P:fructose 1,6-bisphosphate metabolic process"/>
    <property type="evidence" value="ECO:0007669"/>
    <property type="project" value="TreeGrafter"/>
</dbReference>
<dbReference type="PANTHER" id="PTHR13697:SF4">
    <property type="entry name" value="ATP-DEPENDENT 6-PHOSPHOFRUCTOKINASE"/>
    <property type="match status" value="1"/>
</dbReference>
<evidence type="ECO:0000256" key="13">
    <source>
        <dbReference type="ARBA" id="ARBA00023152"/>
    </source>
</evidence>
<evidence type="ECO:0000256" key="5">
    <source>
        <dbReference type="ARBA" id="ARBA00022490"/>
    </source>
</evidence>
<dbReference type="EC" id="2.7.1.11" evidence="15"/>
<evidence type="ECO:0000256" key="1">
    <source>
        <dbReference type="ARBA" id="ARBA00001946"/>
    </source>
</evidence>
<keyword evidence="6 15" id="KW-0021">Allosteric enzyme</keyword>
<dbReference type="InterPro" id="IPR022953">
    <property type="entry name" value="ATP_PFK"/>
</dbReference>
<feature type="binding site" description="in other chain" evidence="15">
    <location>
        <begin position="217"/>
        <end position="219"/>
    </location>
    <ligand>
        <name>ADP</name>
        <dbReference type="ChEBI" id="CHEBI:456216"/>
        <note>allosteric activator; ligand shared between dimeric partners</note>
    </ligand>
</feature>
<dbReference type="InterPro" id="IPR012003">
    <property type="entry name" value="ATP_PFK_prok-type"/>
</dbReference>
<keyword evidence="12 15" id="KW-0460">Magnesium</keyword>
<dbReference type="GO" id="GO:0070095">
    <property type="term" value="F:fructose-6-phosphate binding"/>
    <property type="evidence" value="ECO:0007669"/>
    <property type="project" value="TreeGrafter"/>
</dbReference>
<comment type="activity regulation">
    <text evidence="15">Allosterically activated by ADP and other diphosphonucleosides, and allosterically inhibited by phosphoenolpyruvate.</text>
</comment>
<dbReference type="GO" id="GO:0006002">
    <property type="term" value="P:fructose 6-phosphate metabolic process"/>
    <property type="evidence" value="ECO:0007669"/>
    <property type="project" value="UniProtKB-UniRule"/>
</dbReference>
<dbReference type="GO" id="GO:0016208">
    <property type="term" value="F:AMP binding"/>
    <property type="evidence" value="ECO:0007669"/>
    <property type="project" value="TreeGrafter"/>
</dbReference>
<feature type="binding site" evidence="15">
    <location>
        <begin position="105"/>
        <end position="108"/>
    </location>
    <ligand>
        <name>ATP</name>
        <dbReference type="ChEBI" id="CHEBI:30616"/>
    </ligand>
</feature>
<dbReference type="PANTHER" id="PTHR13697">
    <property type="entry name" value="PHOSPHOFRUCTOKINASE"/>
    <property type="match status" value="1"/>
</dbReference>
<sequence length="327" mass="35407">MSEIKSIGVLTSGGDAPGMNAAIRAVVRTGIYYGIKMFGIRKGYNGLISGDIFEMNARSVSDIVHRGGTILQTARCKEFTTDEGMQKAMSLSRAFGLDALVVIGGDGSYRGARDFSKYGMKVMGLPGTIDNDIASTEYTIGYDTAMNTVQDALDKIRDTAYSHERCSVLEVMGRHAGHIALNVGVAGGAEVILLPEKQFDFDKDIIRRIVQGRNNGKKNYIIILAEGVAEKIGGALELAKKVEDLTGIETRGTVLGYIQRGGSPSIRDRVMASAMGVKAVELLKDGVYNRVMCVEKAKIVDIDIDEALSMTKDIDHEMLRLVEILSI</sequence>
<dbReference type="InterPro" id="IPR035966">
    <property type="entry name" value="PKF_sf"/>
</dbReference>
<keyword evidence="5 15" id="KW-0963">Cytoplasm</keyword>
<feature type="binding site" evidence="15">
    <location>
        <position position="14"/>
    </location>
    <ligand>
        <name>ATP</name>
        <dbReference type="ChEBI" id="CHEBI:30616"/>
    </ligand>
</feature>
<feature type="binding site" evidence="15">
    <location>
        <begin position="24"/>
        <end position="28"/>
    </location>
    <ligand>
        <name>ADP</name>
        <dbReference type="ChEBI" id="CHEBI:456216"/>
        <note>allosteric activator; ligand shared between dimeric partners</note>
    </ligand>
</feature>
<comment type="similarity">
    <text evidence="15">Belongs to the phosphofructokinase type A (PFKA) family. ATP-dependent PFK group I subfamily. Prokaryotic clade 'B1' sub-subfamily.</text>
</comment>
<feature type="domain" description="Phosphofructokinase" evidence="16">
    <location>
        <begin position="7"/>
        <end position="283"/>
    </location>
</feature>
<feature type="binding site" description="in other chain" evidence="15">
    <location>
        <position position="226"/>
    </location>
    <ligand>
        <name>substrate</name>
        <note>ligand shared between dimeric partners</note>
    </ligand>
</feature>
<comment type="subunit">
    <text evidence="15">Homotetramer.</text>
</comment>
<reference evidence="17 18" key="1">
    <citation type="submission" date="2020-09" db="EMBL/GenBank/DDBJ databases">
        <title>Characterization and genome sequencing of Ruminiclostridium sp. nov. MA18.</title>
        <authorList>
            <person name="Rettenmaier R."/>
            <person name="Kowollik M.-L."/>
            <person name="Liebl W."/>
            <person name="Zverlov V."/>
        </authorList>
    </citation>
    <scope>NUCLEOTIDE SEQUENCE [LARGE SCALE GENOMIC DNA]</scope>
    <source>
        <strain evidence="17 18">MA18</strain>
    </source>
</reference>
<evidence type="ECO:0000256" key="15">
    <source>
        <dbReference type="HAMAP-Rule" id="MF_00339"/>
    </source>
</evidence>
<dbReference type="OrthoDB" id="9802503at2"/>
<accession>A0A4U7JBT9</accession>
<dbReference type="FunFam" id="3.40.50.450:FF:000001">
    <property type="entry name" value="ATP-dependent 6-phosphofructokinase"/>
    <property type="match status" value="1"/>
</dbReference>
<dbReference type="Pfam" id="PF00365">
    <property type="entry name" value="PFK"/>
    <property type="match status" value="1"/>
</dbReference>
<feature type="binding site" evidence="15">
    <location>
        <begin position="75"/>
        <end position="76"/>
    </location>
    <ligand>
        <name>ATP</name>
        <dbReference type="ChEBI" id="CHEBI:30616"/>
    </ligand>
</feature>
<dbReference type="RefSeq" id="WP_137698235.1">
    <property type="nucleotide sequence ID" value="NZ_CP061336.1"/>
</dbReference>
<dbReference type="NCBIfam" id="NF002872">
    <property type="entry name" value="PRK03202.1"/>
    <property type="match status" value="1"/>
</dbReference>
<dbReference type="PRINTS" id="PR00476">
    <property type="entry name" value="PHFRCTKINASE"/>
</dbReference>
<evidence type="ECO:0000256" key="2">
    <source>
        <dbReference type="ARBA" id="ARBA00002659"/>
    </source>
</evidence>
<evidence type="ECO:0000256" key="3">
    <source>
        <dbReference type="ARBA" id="ARBA00004496"/>
    </source>
</evidence>
<keyword evidence="9 15" id="KW-0547">Nucleotide-binding</keyword>
<name>A0A4U7JBT9_9FIRM</name>
<protein>
    <recommendedName>
        <fullName evidence="15">ATP-dependent 6-phosphofructokinase</fullName>
        <shortName evidence="15">ATP-PFK</shortName>
        <shortName evidence="15">Phosphofructokinase</shortName>
        <ecNumber evidence="15">2.7.1.11</ecNumber>
    </recommendedName>
    <alternativeName>
        <fullName evidence="15">Phosphohexokinase</fullName>
    </alternativeName>
</protein>
<dbReference type="PIRSF" id="PIRSF000532">
    <property type="entry name" value="ATP_PFK_prok"/>
    <property type="match status" value="1"/>
</dbReference>
<evidence type="ECO:0000256" key="7">
    <source>
        <dbReference type="ARBA" id="ARBA00022679"/>
    </source>
</evidence>
<proteinExistence type="inferred from homology"/>
<evidence type="ECO:0000313" key="18">
    <source>
        <dbReference type="Proteomes" id="UP000306409"/>
    </source>
</evidence>
<keyword evidence="10 15" id="KW-0418">Kinase</keyword>
<evidence type="ECO:0000256" key="10">
    <source>
        <dbReference type="ARBA" id="ARBA00022777"/>
    </source>
</evidence>
<feature type="binding site" description="in other chain" evidence="15">
    <location>
        <begin position="257"/>
        <end position="260"/>
    </location>
    <ligand>
        <name>substrate</name>
        <note>ligand shared between dimeric partners</note>
    </ligand>
</feature>
<dbReference type="GO" id="GO:0048029">
    <property type="term" value="F:monosaccharide binding"/>
    <property type="evidence" value="ECO:0007669"/>
    <property type="project" value="TreeGrafter"/>
</dbReference>
<evidence type="ECO:0000256" key="14">
    <source>
        <dbReference type="ARBA" id="ARBA00048070"/>
    </source>
</evidence>
<dbReference type="InterPro" id="IPR000023">
    <property type="entry name" value="Phosphofructokinase_dom"/>
</dbReference>
<keyword evidence="11 15" id="KW-0067">ATP-binding</keyword>
<feature type="binding site" description="in other chain" evidence="15">
    <location>
        <begin position="172"/>
        <end position="174"/>
    </location>
    <ligand>
        <name>substrate</name>
        <note>ligand shared between dimeric partners</note>
    </ligand>
</feature>
<feature type="active site" description="Proton acceptor" evidence="15">
    <location>
        <position position="130"/>
    </location>
</feature>